<comment type="similarity">
    <text evidence="1 6">Belongs to the class I-like SAM-binding methyltransferase superfamily. RsmB/NOP family.</text>
</comment>
<keyword evidence="3 6" id="KW-0808">Transferase</keyword>
<evidence type="ECO:0000313" key="9">
    <source>
        <dbReference type="Proteomes" id="UP000198651"/>
    </source>
</evidence>
<dbReference type="Gene3D" id="3.30.70.1170">
    <property type="entry name" value="Sun protein, domain 3"/>
    <property type="match status" value="1"/>
</dbReference>
<protein>
    <submittedName>
        <fullName evidence="8">Putative rRNA cytosine-C5-methyltransferase</fullName>
    </submittedName>
</protein>
<gene>
    <name evidence="8" type="primary">rsmF</name>
    <name evidence="8" type="ORF">Ark11_0698</name>
</gene>
<organism evidence="8 9">
    <name type="scientific">Candidatus Ichthyocystis hellenicum</name>
    <dbReference type="NCBI Taxonomy" id="1561003"/>
    <lineage>
        <taxon>Bacteria</taxon>
        <taxon>Pseudomonadati</taxon>
        <taxon>Pseudomonadota</taxon>
        <taxon>Betaproteobacteria</taxon>
        <taxon>Burkholderiales</taxon>
        <taxon>Candidatus Ichthyocystis</taxon>
    </lineage>
</organism>
<dbReference type="AlphaFoldDB" id="A0A0S4M5L0"/>
<dbReference type="PANTHER" id="PTHR22807:SF61">
    <property type="entry name" value="NOL1_NOP2_SUN FAMILY PROTEIN _ ANTITERMINATION NUSB DOMAIN-CONTAINING PROTEIN"/>
    <property type="match status" value="1"/>
</dbReference>
<feature type="binding site" evidence="6">
    <location>
        <begin position="112"/>
        <end position="118"/>
    </location>
    <ligand>
        <name>S-adenosyl-L-methionine</name>
        <dbReference type="ChEBI" id="CHEBI:59789"/>
    </ligand>
</feature>
<feature type="binding site" evidence="6">
    <location>
        <position position="160"/>
    </location>
    <ligand>
        <name>S-adenosyl-L-methionine</name>
        <dbReference type="ChEBI" id="CHEBI:59789"/>
    </ligand>
</feature>
<dbReference type="InterPro" id="IPR049560">
    <property type="entry name" value="MeTrfase_RsmB-F_NOP2_cat"/>
</dbReference>
<feature type="active site" description="Nucleophile" evidence="6">
    <location>
        <position position="229"/>
    </location>
</feature>
<dbReference type="GO" id="GO:0003723">
    <property type="term" value="F:RNA binding"/>
    <property type="evidence" value="ECO:0007669"/>
    <property type="project" value="UniProtKB-UniRule"/>
</dbReference>
<dbReference type="InterPro" id="IPR029063">
    <property type="entry name" value="SAM-dependent_MTases_sf"/>
</dbReference>
<dbReference type="InterPro" id="IPR023267">
    <property type="entry name" value="RCMT"/>
</dbReference>
<reference evidence="9" key="1">
    <citation type="submission" date="2015-11" db="EMBL/GenBank/DDBJ databases">
        <authorList>
            <person name="Seth-Smith H.M.B."/>
        </authorList>
    </citation>
    <scope>NUCLEOTIDE SEQUENCE [LARGE SCALE GENOMIC DNA]</scope>
    <source>
        <strain evidence="9">2013Ark11</strain>
    </source>
</reference>
<feature type="binding site" evidence="6">
    <location>
        <position position="133"/>
    </location>
    <ligand>
        <name>S-adenosyl-L-methionine</name>
        <dbReference type="ChEBI" id="CHEBI:59789"/>
    </ligand>
</feature>
<name>A0A0S4M5L0_9BURK</name>
<dbReference type="SUPFAM" id="SSF53335">
    <property type="entry name" value="S-adenosyl-L-methionine-dependent methyltransferases"/>
    <property type="match status" value="1"/>
</dbReference>
<accession>A0A0S4M5L0</accession>
<evidence type="ECO:0000256" key="3">
    <source>
        <dbReference type="ARBA" id="ARBA00022679"/>
    </source>
</evidence>
<dbReference type="InterPro" id="IPR001678">
    <property type="entry name" value="MeTrfase_RsmB-F_NOP2_dom"/>
</dbReference>
<dbReference type="STRING" id="1561003.Ark11_0698"/>
<dbReference type="GO" id="GO:0001510">
    <property type="term" value="P:RNA methylation"/>
    <property type="evidence" value="ECO:0007669"/>
    <property type="project" value="InterPro"/>
</dbReference>
<dbReference type="CDD" id="cd02440">
    <property type="entry name" value="AdoMet_MTases"/>
    <property type="match status" value="1"/>
</dbReference>
<dbReference type="GO" id="GO:0008173">
    <property type="term" value="F:RNA methyltransferase activity"/>
    <property type="evidence" value="ECO:0007669"/>
    <property type="project" value="InterPro"/>
</dbReference>
<evidence type="ECO:0000313" key="8">
    <source>
        <dbReference type="EMBL" id="CUT17533.1"/>
    </source>
</evidence>
<keyword evidence="9" id="KW-1185">Reference proteome</keyword>
<dbReference type="RefSeq" id="WP_092342956.1">
    <property type="nucleotide sequence ID" value="NZ_FLSL01000094.1"/>
</dbReference>
<dbReference type="Gene3D" id="3.40.50.150">
    <property type="entry name" value="Vaccinia Virus protein VP39"/>
    <property type="match status" value="1"/>
</dbReference>
<proteinExistence type="inferred from homology"/>
<dbReference type="OrthoDB" id="9810297at2"/>
<evidence type="ECO:0000256" key="5">
    <source>
        <dbReference type="ARBA" id="ARBA00022884"/>
    </source>
</evidence>
<evidence type="ECO:0000256" key="4">
    <source>
        <dbReference type="ARBA" id="ARBA00022691"/>
    </source>
</evidence>
<dbReference type="Proteomes" id="UP000198651">
    <property type="component" value="Chromosome I"/>
</dbReference>
<keyword evidence="2 6" id="KW-0489">Methyltransferase</keyword>
<dbReference type="PRINTS" id="PR02008">
    <property type="entry name" value="RCMTFAMILY"/>
</dbReference>
<dbReference type="Pfam" id="PF01189">
    <property type="entry name" value="Methyltr_RsmB-F"/>
    <property type="match status" value="1"/>
</dbReference>
<evidence type="ECO:0000256" key="1">
    <source>
        <dbReference type="ARBA" id="ARBA00007494"/>
    </source>
</evidence>
<sequence>MTEKCSFWNQLSLVFPECYESVRQTFIDDKRVCFRLNTIKSLSWDEVCLPQGIEYRPVPGCPDTLSVSSDNRALITHSDAAVTGKIYVQNPSSILLARALPLQESDRVLDLAAAPGGKTSILAIAKSELWAVDCSKSRFFRLRDNMERLGVSSVKFLCADGRKLGRKFFQYFDKILLDAPCSGDARFRASTPDSAWVSSSRLCYYKQTALSAAAWQMLRPGGLLLYVTCALSPLENEAVVSHLLKRKDDARVLPLVLSTAVQPGLSSWGKNKVHDDLRFAVRIVPTNEYDGLFACLIKKFS</sequence>
<keyword evidence="5 6" id="KW-0694">RNA-binding</keyword>
<feature type="binding site" evidence="6">
    <location>
        <position position="178"/>
    </location>
    <ligand>
        <name>S-adenosyl-L-methionine</name>
        <dbReference type="ChEBI" id="CHEBI:59789"/>
    </ligand>
</feature>
<feature type="domain" description="SAM-dependent MTase RsmB/NOP-type" evidence="7">
    <location>
        <begin position="18"/>
        <end position="300"/>
    </location>
</feature>
<dbReference type="PROSITE" id="PS01153">
    <property type="entry name" value="NOL1_NOP2_SUN"/>
    <property type="match status" value="1"/>
</dbReference>
<dbReference type="InterPro" id="IPR018314">
    <property type="entry name" value="RsmB/NOL1/NOP2-like_CS"/>
</dbReference>
<dbReference type="EMBL" id="LN906597">
    <property type="protein sequence ID" value="CUT17533.1"/>
    <property type="molecule type" value="Genomic_DNA"/>
</dbReference>
<keyword evidence="4 6" id="KW-0949">S-adenosyl-L-methionine</keyword>
<dbReference type="PANTHER" id="PTHR22807">
    <property type="entry name" value="NOP2 YEAST -RELATED NOL1/NOP2/FMU SUN DOMAIN-CONTAINING"/>
    <property type="match status" value="1"/>
</dbReference>
<evidence type="ECO:0000259" key="7">
    <source>
        <dbReference type="PROSITE" id="PS51686"/>
    </source>
</evidence>
<evidence type="ECO:0000256" key="2">
    <source>
        <dbReference type="ARBA" id="ARBA00022603"/>
    </source>
</evidence>
<dbReference type="PROSITE" id="PS51686">
    <property type="entry name" value="SAM_MT_RSMB_NOP"/>
    <property type="match status" value="1"/>
</dbReference>
<evidence type="ECO:0000256" key="6">
    <source>
        <dbReference type="PROSITE-ProRule" id="PRU01023"/>
    </source>
</evidence>